<dbReference type="EMBL" id="QPIJ01000001">
    <property type="protein sequence ID" value="RCV93586.1"/>
    <property type="molecule type" value="Genomic_DNA"/>
</dbReference>
<reference evidence="2 3" key="1">
    <citation type="submission" date="2018-07" db="EMBL/GenBank/DDBJ databases">
        <title>Halomonas rutogse sp. nov., isolated from Lake TangqianCo on Tibetan Plateau.</title>
        <authorList>
            <person name="Lu H."/>
            <person name="Xing P."/>
            <person name="Wu Q."/>
        </authorList>
    </citation>
    <scope>NUCLEOTIDE SEQUENCE [LARGE SCALE GENOMIC DNA]</scope>
    <source>
        <strain evidence="2 3">TQ8S</strain>
    </source>
</reference>
<proteinExistence type="predicted"/>
<dbReference type="Proteomes" id="UP000253204">
    <property type="component" value="Unassembled WGS sequence"/>
</dbReference>
<sequence length="426" mass="47245">MPTSQPEAPLELYANLQEKALIMNRLLERRPLEQQCLLDAITSPETFPQKDGREGSGLAEYKLRTLAGQQLPRLEDHYPATRDSLAMERALYDMSDESRLMTQHYAAALEALGQDEIMDCLALNRQYESVFGQIGKTSIAERLKTLGLRQDTQPGDTNLLAAALTDTEAAYAPNARPEQLSQRVRDKLLPTLARTAERWLERAGEVMADAGEFTRNELSQAASKLNSWASGMTGSRVKTFASYAAIAAVSIVVGVASPDVAHAEPDQAYEEQARAFYERQKVASWKRGLTPEGSGYFSLSNEPEAMRGAIPYNTINAEWLRAALEKSNMVEQVERMDKIVGSQRYVDHQDFLDILNVSSYGEYHEATRFINYQDARQLNYFMETHSFSTAEAGEAVFPSSSQAPEANNKASQPAVVIRTAQGPGMG</sequence>
<evidence type="ECO:0000313" key="3">
    <source>
        <dbReference type="Proteomes" id="UP000253204"/>
    </source>
</evidence>
<keyword evidence="3" id="KW-1185">Reference proteome</keyword>
<gene>
    <name evidence="2" type="ORF">DU506_00075</name>
</gene>
<evidence type="ECO:0000256" key="1">
    <source>
        <dbReference type="SAM" id="MobiDB-lite"/>
    </source>
</evidence>
<feature type="region of interest" description="Disordered" evidence="1">
    <location>
        <begin position="399"/>
        <end position="426"/>
    </location>
</feature>
<accession>A0A368UAG4</accession>
<name>A0A368UAG4_9GAMM</name>
<protein>
    <submittedName>
        <fullName evidence="2">Uncharacterized protein</fullName>
    </submittedName>
</protein>
<organism evidence="2 3">
    <name type="scientific">Vreelandella rituensis</name>
    <dbReference type="NCBI Taxonomy" id="2282306"/>
    <lineage>
        <taxon>Bacteria</taxon>
        <taxon>Pseudomonadati</taxon>
        <taxon>Pseudomonadota</taxon>
        <taxon>Gammaproteobacteria</taxon>
        <taxon>Oceanospirillales</taxon>
        <taxon>Halomonadaceae</taxon>
        <taxon>Vreelandella</taxon>
    </lineage>
</organism>
<evidence type="ECO:0000313" key="2">
    <source>
        <dbReference type="EMBL" id="RCV93586.1"/>
    </source>
</evidence>
<comment type="caution">
    <text evidence="2">The sequence shown here is derived from an EMBL/GenBank/DDBJ whole genome shotgun (WGS) entry which is preliminary data.</text>
</comment>
<dbReference type="AlphaFoldDB" id="A0A368UAG4"/>
<dbReference type="RefSeq" id="WP_114484914.1">
    <property type="nucleotide sequence ID" value="NZ_CBCSHM010000005.1"/>
</dbReference>
<feature type="compositionally biased region" description="Polar residues" evidence="1">
    <location>
        <begin position="399"/>
        <end position="411"/>
    </location>
</feature>